<reference evidence="1" key="1">
    <citation type="submission" date="2020-07" db="EMBL/GenBank/DDBJ databases">
        <title>Multicomponent nature underlies the extraordinary mechanical properties of spider dragline silk.</title>
        <authorList>
            <person name="Kono N."/>
            <person name="Nakamura H."/>
            <person name="Mori M."/>
            <person name="Yoshida Y."/>
            <person name="Ohtoshi R."/>
            <person name="Malay A.D."/>
            <person name="Moran D.A.P."/>
            <person name="Tomita M."/>
            <person name="Numata K."/>
            <person name="Arakawa K."/>
        </authorList>
    </citation>
    <scope>NUCLEOTIDE SEQUENCE</scope>
</reference>
<dbReference type="EMBL" id="BMAO01021815">
    <property type="protein sequence ID" value="GFQ77643.1"/>
    <property type="molecule type" value="Genomic_DNA"/>
</dbReference>
<proteinExistence type="predicted"/>
<comment type="caution">
    <text evidence="1">The sequence shown here is derived from an EMBL/GenBank/DDBJ whole genome shotgun (WGS) entry which is preliminary data.</text>
</comment>
<evidence type="ECO:0000313" key="1">
    <source>
        <dbReference type="EMBL" id="GFQ77643.1"/>
    </source>
</evidence>
<sequence length="96" mass="11431">MAPIDVTQPNVEDELQVSRNLNEITRKTTDDIVNVGHELKAEDLAWHFLFPYGKNGLKEQRSGKLYIYITPLDYFQYRILENDTRFQRNDYLFYAL</sequence>
<keyword evidence="1" id="KW-0547">Nucleotide-binding</keyword>
<evidence type="ECO:0000313" key="2">
    <source>
        <dbReference type="Proteomes" id="UP000887116"/>
    </source>
</evidence>
<gene>
    <name evidence="1" type="primary">pif1_10</name>
    <name evidence="1" type="ORF">TNCT_508481</name>
</gene>
<organism evidence="1 2">
    <name type="scientific">Trichonephila clavata</name>
    <name type="common">Joro spider</name>
    <name type="synonym">Nephila clavata</name>
    <dbReference type="NCBI Taxonomy" id="2740835"/>
    <lineage>
        <taxon>Eukaryota</taxon>
        <taxon>Metazoa</taxon>
        <taxon>Ecdysozoa</taxon>
        <taxon>Arthropoda</taxon>
        <taxon>Chelicerata</taxon>
        <taxon>Arachnida</taxon>
        <taxon>Araneae</taxon>
        <taxon>Araneomorphae</taxon>
        <taxon>Entelegynae</taxon>
        <taxon>Araneoidea</taxon>
        <taxon>Nephilidae</taxon>
        <taxon>Trichonephila</taxon>
    </lineage>
</organism>
<keyword evidence="1" id="KW-0347">Helicase</keyword>
<keyword evidence="2" id="KW-1185">Reference proteome</keyword>
<dbReference type="AlphaFoldDB" id="A0A8X6KNZ9"/>
<keyword evidence="1" id="KW-0067">ATP-binding</keyword>
<accession>A0A8X6KNZ9</accession>
<protein>
    <submittedName>
        <fullName evidence="1">ATP-dependent DNA helicase</fullName>
    </submittedName>
</protein>
<keyword evidence="1" id="KW-0378">Hydrolase</keyword>
<name>A0A8X6KNZ9_TRICU</name>
<dbReference type="GO" id="GO:0004386">
    <property type="term" value="F:helicase activity"/>
    <property type="evidence" value="ECO:0007669"/>
    <property type="project" value="UniProtKB-KW"/>
</dbReference>
<dbReference type="Proteomes" id="UP000887116">
    <property type="component" value="Unassembled WGS sequence"/>
</dbReference>
<dbReference type="OrthoDB" id="6433789at2759"/>